<dbReference type="InterPro" id="IPR050385">
    <property type="entry name" value="Archaeal_FAD_synthase"/>
</dbReference>
<evidence type="ECO:0000313" key="4">
    <source>
        <dbReference type="EMBL" id="MBA0087472.1"/>
    </source>
</evidence>
<evidence type="ECO:0000313" key="5">
    <source>
        <dbReference type="Proteomes" id="UP000567293"/>
    </source>
</evidence>
<dbReference type="Pfam" id="PF01467">
    <property type="entry name" value="CTP_transf_like"/>
    <property type="match status" value="1"/>
</dbReference>
<accession>A0A7V8NU19</accession>
<keyword evidence="2 4" id="KW-0548">Nucleotidyltransferase</keyword>
<keyword evidence="5" id="KW-1185">Reference proteome</keyword>
<dbReference type="Proteomes" id="UP000567293">
    <property type="component" value="Unassembled WGS sequence"/>
</dbReference>
<protein>
    <submittedName>
        <fullName evidence="4">Adenylyltransferase/cytidyltransferase family protein</fullName>
    </submittedName>
</protein>
<evidence type="ECO:0000259" key="3">
    <source>
        <dbReference type="Pfam" id="PF01467"/>
    </source>
</evidence>
<evidence type="ECO:0000256" key="1">
    <source>
        <dbReference type="ARBA" id="ARBA00022679"/>
    </source>
</evidence>
<dbReference type="EMBL" id="JACDQQ010002022">
    <property type="protein sequence ID" value="MBA0087472.1"/>
    <property type="molecule type" value="Genomic_DNA"/>
</dbReference>
<dbReference type="NCBIfam" id="TIGR00125">
    <property type="entry name" value="cyt_tran_rel"/>
    <property type="match status" value="1"/>
</dbReference>
<evidence type="ECO:0000256" key="2">
    <source>
        <dbReference type="ARBA" id="ARBA00022695"/>
    </source>
</evidence>
<sequence length="157" mass="17471">MESLYSRAELLEQRERWRQAGRTLVFTNGCYDLLHPGHVRLLERARSLGDVLVVGLNTDSSVRLSKGPGRPLTPERERAELLASLEAVDGVVLFDEETPRALIARLLPDILVKGADWSHFIAGREEVEAACGRVVTVPLEPGYSTTRTLEKILSQQP</sequence>
<dbReference type="Gene3D" id="3.40.50.620">
    <property type="entry name" value="HUPs"/>
    <property type="match status" value="1"/>
</dbReference>
<dbReference type="InterPro" id="IPR014729">
    <property type="entry name" value="Rossmann-like_a/b/a_fold"/>
</dbReference>
<keyword evidence="1" id="KW-0808">Transferase</keyword>
<comment type="caution">
    <text evidence="4">The sequence shown here is derived from an EMBL/GenBank/DDBJ whole genome shotgun (WGS) entry which is preliminary data.</text>
</comment>
<dbReference type="InterPro" id="IPR004821">
    <property type="entry name" value="Cyt_trans-like"/>
</dbReference>
<organism evidence="4 5">
    <name type="scientific">Candidatus Acidiferrum panamense</name>
    <dbReference type="NCBI Taxonomy" id="2741543"/>
    <lineage>
        <taxon>Bacteria</taxon>
        <taxon>Pseudomonadati</taxon>
        <taxon>Acidobacteriota</taxon>
        <taxon>Terriglobia</taxon>
        <taxon>Candidatus Acidiferrales</taxon>
        <taxon>Candidatus Acidiferrum</taxon>
    </lineage>
</organism>
<reference evidence="4" key="1">
    <citation type="submission" date="2020-06" db="EMBL/GenBank/DDBJ databases">
        <title>Legume-microbial interactions unlock mineral nutrients during tropical forest succession.</title>
        <authorList>
            <person name="Epihov D.Z."/>
        </authorList>
    </citation>
    <scope>NUCLEOTIDE SEQUENCE [LARGE SCALE GENOMIC DNA]</scope>
    <source>
        <strain evidence="4">Pan2503</strain>
    </source>
</reference>
<dbReference type="PANTHER" id="PTHR43793">
    <property type="entry name" value="FAD SYNTHASE"/>
    <property type="match status" value="1"/>
</dbReference>
<gene>
    <name evidence="4" type="ORF">HRJ53_21005</name>
</gene>
<dbReference type="GO" id="GO:0016779">
    <property type="term" value="F:nucleotidyltransferase activity"/>
    <property type="evidence" value="ECO:0007669"/>
    <property type="project" value="UniProtKB-KW"/>
</dbReference>
<proteinExistence type="predicted"/>
<dbReference type="PANTHER" id="PTHR43793:SF2">
    <property type="entry name" value="BIFUNCTIONAL PROTEIN HLDE"/>
    <property type="match status" value="1"/>
</dbReference>
<feature type="domain" description="Cytidyltransferase-like" evidence="3">
    <location>
        <begin position="26"/>
        <end position="121"/>
    </location>
</feature>
<name>A0A7V8NU19_9BACT</name>
<dbReference type="SUPFAM" id="SSF52374">
    <property type="entry name" value="Nucleotidylyl transferase"/>
    <property type="match status" value="1"/>
</dbReference>
<dbReference type="AlphaFoldDB" id="A0A7V8NU19"/>